<reference evidence="2 3" key="1">
    <citation type="journal article" date="2021" name="Commun. Biol.">
        <title>The genome of Shorea leprosula (Dipterocarpaceae) highlights the ecological relevance of drought in aseasonal tropical rainforests.</title>
        <authorList>
            <person name="Ng K.K.S."/>
            <person name="Kobayashi M.J."/>
            <person name="Fawcett J.A."/>
            <person name="Hatakeyama M."/>
            <person name="Paape T."/>
            <person name="Ng C.H."/>
            <person name="Ang C.C."/>
            <person name="Tnah L.H."/>
            <person name="Lee C.T."/>
            <person name="Nishiyama T."/>
            <person name="Sese J."/>
            <person name="O'Brien M.J."/>
            <person name="Copetti D."/>
            <person name="Mohd Noor M.I."/>
            <person name="Ong R.C."/>
            <person name="Putra M."/>
            <person name="Sireger I.Z."/>
            <person name="Indrioko S."/>
            <person name="Kosugi Y."/>
            <person name="Izuno A."/>
            <person name="Isagi Y."/>
            <person name="Lee S.L."/>
            <person name="Shimizu K.K."/>
        </authorList>
    </citation>
    <scope>NUCLEOTIDE SEQUENCE [LARGE SCALE GENOMIC DNA]</scope>
    <source>
        <strain evidence="2">214</strain>
    </source>
</reference>
<sequence>MLTVKISNLYTKIVLVGINKFLLVFVITVLSNPAQHRDEQIFKSMCKNIYSSV</sequence>
<organism evidence="2 3">
    <name type="scientific">Rubroshorea leprosula</name>
    <dbReference type="NCBI Taxonomy" id="152421"/>
    <lineage>
        <taxon>Eukaryota</taxon>
        <taxon>Viridiplantae</taxon>
        <taxon>Streptophyta</taxon>
        <taxon>Embryophyta</taxon>
        <taxon>Tracheophyta</taxon>
        <taxon>Spermatophyta</taxon>
        <taxon>Magnoliopsida</taxon>
        <taxon>eudicotyledons</taxon>
        <taxon>Gunneridae</taxon>
        <taxon>Pentapetalae</taxon>
        <taxon>rosids</taxon>
        <taxon>malvids</taxon>
        <taxon>Malvales</taxon>
        <taxon>Dipterocarpaceae</taxon>
        <taxon>Rubroshorea</taxon>
    </lineage>
</organism>
<dbReference type="AlphaFoldDB" id="A0AAV5L2B3"/>
<accession>A0AAV5L2B3</accession>
<evidence type="ECO:0000313" key="2">
    <source>
        <dbReference type="EMBL" id="GKV31265.1"/>
    </source>
</evidence>
<keyword evidence="1" id="KW-1133">Transmembrane helix</keyword>
<evidence type="ECO:0000256" key="1">
    <source>
        <dbReference type="SAM" id="Phobius"/>
    </source>
</evidence>
<dbReference type="Proteomes" id="UP001054252">
    <property type="component" value="Unassembled WGS sequence"/>
</dbReference>
<dbReference type="EMBL" id="BPVZ01000090">
    <property type="protein sequence ID" value="GKV31265.1"/>
    <property type="molecule type" value="Genomic_DNA"/>
</dbReference>
<proteinExistence type="predicted"/>
<gene>
    <name evidence="2" type="ORF">SLEP1_g39973</name>
</gene>
<comment type="caution">
    <text evidence="2">The sequence shown here is derived from an EMBL/GenBank/DDBJ whole genome shotgun (WGS) entry which is preliminary data.</text>
</comment>
<keyword evidence="1" id="KW-0812">Transmembrane</keyword>
<evidence type="ECO:0000313" key="3">
    <source>
        <dbReference type="Proteomes" id="UP001054252"/>
    </source>
</evidence>
<feature type="transmembrane region" description="Helical" evidence="1">
    <location>
        <begin position="12"/>
        <end position="30"/>
    </location>
</feature>
<keyword evidence="3" id="KW-1185">Reference proteome</keyword>
<keyword evidence="1" id="KW-0472">Membrane</keyword>
<name>A0AAV5L2B3_9ROSI</name>
<protein>
    <submittedName>
        <fullName evidence="2">Uncharacterized protein</fullName>
    </submittedName>
</protein>